<dbReference type="Gene3D" id="2.40.160.60">
    <property type="entry name" value="Outer membrane protein transport protein (OMPP1/FadL/TodX)"/>
    <property type="match status" value="1"/>
</dbReference>
<dbReference type="RefSeq" id="WP_100707451.1">
    <property type="nucleotide sequence ID" value="NZ_NPDL01000006.1"/>
</dbReference>
<organism evidence="8 9">
    <name type="scientific">Leptospira hartskeerlii</name>
    <dbReference type="NCBI Taxonomy" id="2023177"/>
    <lineage>
        <taxon>Bacteria</taxon>
        <taxon>Pseudomonadati</taxon>
        <taxon>Spirochaetota</taxon>
        <taxon>Spirochaetia</taxon>
        <taxon>Leptospirales</taxon>
        <taxon>Leptospiraceae</taxon>
        <taxon>Leptospira</taxon>
    </lineage>
</organism>
<dbReference type="GO" id="GO:0015483">
    <property type="term" value="F:long-chain fatty acid transporting porin activity"/>
    <property type="evidence" value="ECO:0007669"/>
    <property type="project" value="TreeGrafter"/>
</dbReference>
<comment type="subcellular location">
    <subcellularLocation>
        <location evidence="1">Cell outer membrane</location>
        <topology evidence="1">Multi-pass membrane protein</topology>
    </subcellularLocation>
</comment>
<keyword evidence="3" id="KW-1134">Transmembrane beta strand</keyword>
<keyword evidence="4" id="KW-0812">Transmembrane</keyword>
<protein>
    <submittedName>
        <fullName evidence="8">Transporter</fullName>
    </submittedName>
</protein>
<evidence type="ECO:0000256" key="5">
    <source>
        <dbReference type="ARBA" id="ARBA00022729"/>
    </source>
</evidence>
<dbReference type="InterPro" id="IPR005017">
    <property type="entry name" value="OMPP1/FadL/TodX"/>
</dbReference>
<dbReference type="GO" id="GO:0009279">
    <property type="term" value="C:cell outer membrane"/>
    <property type="evidence" value="ECO:0007669"/>
    <property type="project" value="UniProtKB-SubCell"/>
</dbReference>
<evidence type="ECO:0000256" key="4">
    <source>
        <dbReference type="ARBA" id="ARBA00022692"/>
    </source>
</evidence>
<gene>
    <name evidence="8" type="ORF">CH357_14305</name>
</gene>
<name>A0A2M9XAQ1_9LEPT</name>
<evidence type="ECO:0000313" key="8">
    <source>
        <dbReference type="EMBL" id="PJZ24755.1"/>
    </source>
</evidence>
<keyword evidence="5" id="KW-0732">Signal</keyword>
<evidence type="ECO:0000256" key="6">
    <source>
        <dbReference type="ARBA" id="ARBA00023136"/>
    </source>
</evidence>
<evidence type="ECO:0000313" key="9">
    <source>
        <dbReference type="Proteomes" id="UP000232196"/>
    </source>
</evidence>
<accession>A0A2M9XAQ1</accession>
<sequence length="462" mass="50647">MLFGSRARKKFSLFFLAIISFLAPKLEAVGLFQPSHNARYGGMGGVNLAIGGSPMDIGTNPANLSLKNRKELEFGISLPYIRTVYKDKFSDPDPNLSYENSESYNVLAPLPYFAIRIPISEKWTYGGGIYIPGGGNGEVSGLTRITPNGQSLNDWSGMKLPTPIGDSRRIQESYSSTFYLVKSTHALSYKIGGLSIALGVEGIYSRQIAYQKFYDITGNIEVPGQGFDYKSKNAYALGGIFGTTYQITDTFKIAYSYQTSAKVPLDGSMQVGSYPSRTGVSATFAVPERHGLGFSYGTDTFKIGVDALYYNYASYTSTYKQTLAAPVFPTAFGQTNVIPQNLSYHDSWALGIGGEWIVSDWTYRLGARHNSGVLRSEGTNALQAGIMVQDLVSGGLGYSTGKWKFDFTLLYYLPVRVYNGGSADWNFNHAVFSKDDIRVAEFKHSLRSDIPAILLGASYSFD</sequence>
<dbReference type="EMBL" id="NPDN01000007">
    <property type="protein sequence ID" value="PJZ24755.1"/>
    <property type="molecule type" value="Genomic_DNA"/>
</dbReference>
<keyword evidence="9" id="KW-1185">Reference proteome</keyword>
<comment type="caution">
    <text evidence="8">The sequence shown here is derived from an EMBL/GenBank/DDBJ whole genome shotgun (WGS) entry which is preliminary data.</text>
</comment>
<proteinExistence type="inferred from homology"/>
<dbReference type="OrthoDB" id="340173at2"/>
<dbReference type="AlphaFoldDB" id="A0A2M9XAQ1"/>
<evidence type="ECO:0000256" key="3">
    <source>
        <dbReference type="ARBA" id="ARBA00022452"/>
    </source>
</evidence>
<keyword evidence="6" id="KW-0472">Membrane</keyword>
<evidence type="ECO:0000256" key="1">
    <source>
        <dbReference type="ARBA" id="ARBA00004571"/>
    </source>
</evidence>
<dbReference type="SUPFAM" id="SSF56935">
    <property type="entry name" value="Porins"/>
    <property type="match status" value="1"/>
</dbReference>
<evidence type="ECO:0000256" key="7">
    <source>
        <dbReference type="ARBA" id="ARBA00023237"/>
    </source>
</evidence>
<dbReference type="Proteomes" id="UP000232196">
    <property type="component" value="Unassembled WGS sequence"/>
</dbReference>
<comment type="similarity">
    <text evidence="2">Belongs to the OmpP1/FadL family.</text>
</comment>
<evidence type="ECO:0000256" key="2">
    <source>
        <dbReference type="ARBA" id="ARBA00008163"/>
    </source>
</evidence>
<dbReference type="PANTHER" id="PTHR35093:SF8">
    <property type="entry name" value="OUTER MEMBRANE PROTEIN NMB0088-RELATED"/>
    <property type="match status" value="1"/>
</dbReference>
<dbReference type="PANTHER" id="PTHR35093">
    <property type="entry name" value="OUTER MEMBRANE PROTEIN NMB0088-RELATED"/>
    <property type="match status" value="1"/>
</dbReference>
<reference evidence="8 9" key="1">
    <citation type="submission" date="2017-07" db="EMBL/GenBank/DDBJ databases">
        <title>Leptospira spp. isolated from tropical soils.</title>
        <authorList>
            <person name="Thibeaux R."/>
            <person name="Iraola G."/>
            <person name="Ferres I."/>
            <person name="Bierque E."/>
            <person name="Girault D."/>
            <person name="Soupe-Gilbert M.-E."/>
            <person name="Picardeau M."/>
            <person name="Goarant C."/>
        </authorList>
    </citation>
    <scope>NUCLEOTIDE SEQUENCE [LARGE SCALE GENOMIC DNA]</scope>
    <source>
        <strain evidence="8 9">MCA1-C-A1</strain>
    </source>
</reference>
<keyword evidence="7" id="KW-0998">Cell outer membrane</keyword>